<feature type="domain" description="Gap junction alpha-1 protein (Cx43) C-terminal" evidence="2">
    <location>
        <begin position="46"/>
        <end position="77"/>
    </location>
</feature>
<dbReference type="InterPro" id="IPR034634">
    <property type="entry name" value="Connexin_C"/>
</dbReference>
<organism evidence="3 4">
    <name type="scientific">Myotis davidii</name>
    <name type="common">David's myotis</name>
    <dbReference type="NCBI Taxonomy" id="225400"/>
    <lineage>
        <taxon>Eukaryota</taxon>
        <taxon>Metazoa</taxon>
        <taxon>Chordata</taxon>
        <taxon>Craniata</taxon>
        <taxon>Vertebrata</taxon>
        <taxon>Euteleostomi</taxon>
        <taxon>Mammalia</taxon>
        <taxon>Eutheria</taxon>
        <taxon>Laurasiatheria</taxon>
        <taxon>Chiroptera</taxon>
        <taxon>Yangochiroptera</taxon>
        <taxon>Vespertilionidae</taxon>
        <taxon>Myotis</taxon>
    </lineage>
</organism>
<dbReference type="AlphaFoldDB" id="L5LUT2"/>
<accession>L5LUT2</accession>
<feature type="region of interest" description="Disordered" evidence="1">
    <location>
        <begin position="49"/>
        <end position="77"/>
    </location>
</feature>
<evidence type="ECO:0000313" key="3">
    <source>
        <dbReference type="EMBL" id="ELK29218.1"/>
    </source>
</evidence>
<dbReference type="Pfam" id="PF03508">
    <property type="entry name" value="Connexin43"/>
    <property type="match status" value="1"/>
</dbReference>
<feature type="compositionally biased region" description="Polar residues" evidence="1">
    <location>
        <begin position="54"/>
        <end position="77"/>
    </location>
</feature>
<dbReference type="SUPFAM" id="SSF118220">
    <property type="entry name" value="Connexin43"/>
    <property type="match status" value="1"/>
</dbReference>
<dbReference type="EMBL" id="KB108118">
    <property type="protein sequence ID" value="ELK29218.1"/>
    <property type="molecule type" value="Genomic_DNA"/>
</dbReference>
<proteinExistence type="predicted"/>
<keyword evidence="4" id="KW-1185">Reference proteome</keyword>
<sequence>MSLDLNIIKLFSVKDLESESYHNTYGQPIPFSGSSVTLPFFATSTPRDKLLSGDRNSSSYHNYNNQISEKNSANYST</sequence>
<protein>
    <submittedName>
        <fullName evidence="3">Gap junction alpha-1 protein</fullName>
    </submittedName>
</protein>
<dbReference type="InterPro" id="IPR013124">
    <property type="entry name" value="Connexin43_C"/>
</dbReference>
<dbReference type="Proteomes" id="UP000010556">
    <property type="component" value="Unassembled WGS sequence"/>
</dbReference>
<evidence type="ECO:0000313" key="4">
    <source>
        <dbReference type="Proteomes" id="UP000010556"/>
    </source>
</evidence>
<evidence type="ECO:0000256" key="1">
    <source>
        <dbReference type="SAM" id="MobiDB-lite"/>
    </source>
</evidence>
<name>L5LUT2_MYODS</name>
<evidence type="ECO:0000259" key="2">
    <source>
        <dbReference type="Pfam" id="PF03508"/>
    </source>
</evidence>
<gene>
    <name evidence="3" type="ORF">MDA_GLEAN10010277</name>
</gene>
<reference evidence="4" key="1">
    <citation type="journal article" date="2013" name="Science">
        <title>Comparative analysis of bat genomes provides insight into the evolution of flight and immunity.</title>
        <authorList>
            <person name="Zhang G."/>
            <person name="Cowled C."/>
            <person name="Shi Z."/>
            <person name="Huang Z."/>
            <person name="Bishop-Lilly K.A."/>
            <person name="Fang X."/>
            <person name="Wynne J.W."/>
            <person name="Xiong Z."/>
            <person name="Baker M.L."/>
            <person name="Zhao W."/>
            <person name="Tachedjian M."/>
            <person name="Zhu Y."/>
            <person name="Zhou P."/>
            <person name="Jiang X."/>
            <person name="Ng J."/>
            <person name="Yang L."/>
            <person name="Wu L."/>
            <person name="Xiao J."/>
            <person name="Feng Y."/>
            <person name="Chen Y."/>
            <person name="Sun X."/>
            <person name="Zhang Y."/>
            <person name="Marsh G.A."/>
            <person name="Crameri G."/>
            <person name="Broder C.C."/>
            <person name="Frey K.G."/>
            <person name="Wang L.F."/>
            <person name="Wang J."/>
        </authorList>
    </citation>
    <scope>NUCLEOTIDE SEQUENCE [LARGE SCALE GENOMIC DNA]</scope>
</reference>